<dbReference type="EMBL" id="OB668495">
    <property type="protein sequence ID" value="CAD7234379.1"/>
    <property type="molecule type" value="Genomic_DNA"/>
</dbReference>
<gene>
    <name evidence="2" type="ORF">CTOB1V02_LOCUS12195</name>
</gene>
<sequence>MAELKLADDIQDPRLEEPVNDTPTKEDISTYEPPHVLLTLRSVSLLNHSRNCPICPWINANLPHWTGTLKESFIQPGKPVPFVVLWNLVQQRNSGNSQMMAEPKLADDIQDPRLEEPVNNILSKENISTSEPRLVLLTSSGERKRKRHGTKRKRNGPTIPKQSKAMEGHNCGTCGIHAGGKVHQCKLCGKCFTQSGAF</sequence>
<feature type="compositionally biased region" description="Basic residues" evidence="1">
    <location>
        <begin position="143"/>
        <end position="155"/>
    </location>
</feature>
<evidence type="ECO:0000313" key="2">
    <source>
        <dbReference type="EMBL" id="CAD7234379.1"/>
    </source>
</evidence>
<reference evidence="2" key="1">
    <citation type="submission" date="2020-11" db="EMBL/GenBank/DDBJ databases">
        <authorList>
            <person name="Tran Van P."/>
        </authorList>
    </citation>
    <scope>NUCLEOTIDE SEQUENCE</scope>
</reference>
<name>A0A7R8WSE6_9CRUS</name>
<protein>
    <submittedName>
        <fullName evidence="2">Uncharacterized protein</fullName>
    </submittedName>
</protein>
<feature type="region of interest" description="Disordered" evidence="1">
    <location>
        <begin position="1"/>
        <end position="28"/>
    </location>
</feature>
<evidence type="ECO:0000256" key="1">
    <source>
        <dbReference type="SAM" id="MobiDB-lite"/>
    </source>
</evidence>
<accession>A0A7R8WSE6</accession>
<dbReference type="AlphaFoldDB" id="A0A7R8WSE6"/>
<feature type="region of interest" description="Disordered" evidence="1">
    <location>
        <begin position="138"/>
        <end position="164"/>
    </location>
</feature>
<organism evidence="2">
    <name type="scientific">Cyprideis torosa</name>
    <dbReference type="NCBI Taxonomy" id="163714"/>
    <lineage>
        <taxon>Eukaryota</taxon>
        <taxon>Metazoa</taxon>
        <taxon>Ecdysozoa</taxon>
        <taxon>Arthropoda</taxon>
        <taxon>Crustacea</taxon>
        <taxon>Oligostraca</taxon>
        <taxon>Ostracoda</taxon>
        <taxon>Podocopa</taxon>
        <taxon>Podocopida</taxon>
        <taxon>Cytherocopina</taxon>
        <taxon>Cytheroidea</taxon>
        <taxon>Cytherideidae</taxon>
        <taxon>Cyprideis</taxon>
    </lineage>
</organism>
<proteinExistence type="predicted"/>